<sequence length="27" mass="3279">MSAYYLECKFLTKTCFPHTKWTIYSCI</sequence>
<protein>
    <submittedName>
        <fullName evidence="1">Uncharacterized protein</fullName>
    </submittedName>
</protein>
<dbReference type="AlphaFoldDB" id="A0A0E9RNG0"/>
<proteinExistence type="predicted"/>
<evidence type="ECO:0000313" key="1">
    <source>
        <dbReference type="EMBL" id="JAH30706.1"/>
    </source>
</evidence>
<dbReference type="EMBL" id="GBXM01077871">
    <property type="protein sequence ID" value="JAH30706.1"/>
    <property type="molecule type" value="Transcribed_RNA"/>
</dbReference>
<reference evidence="1" key="1">
    <citation type="submission" date="2014-11" db="EMBL/GenBank/DDBJ databases">
        <authorList>
            <person name="Amaro Gonzalez C."/>
        </authorList>
    </citation>
    <scope>NUCLEOTIDE SEQUENCE</scope>
</reference>
<name>A0A0E9RNG0_ANGAN</name>
<organism evidence="1">
    <name type="scientific">Anguilla anguilla</name>
    <name type="common">European freshwater eel</name>
    <name type="synonym">Muraena anguilla</name>
    <dbReference type="NCBI Taxonomy" id="7936"/>
    <lineage>
        <taxon>Eukaryota</taxon>
        <taxon>Metazoa</taxon>
        <taxon>Chordata</taxon>
        <taxon>Craniata</taxon>
        <taxon>Vertebrata</taxon>
        <taxon>Euteleostomi</taxon>
        <taxon>Actinopterygii</taxon>
        <taxon>Neopterygii</taxon>
        <taxon>Teleostei</taxon>
        <taxon>Anguilliformes</taxon>
        <taxon>Anguillidae</taxon>
        <taxon>Anguilla</taxon>
    </lineage>
</organism>
<accession>A0A0E9RNG0</accession>
<reference evidence="1" key="2">
    <citation type="journal article" date="2015" name="Fish Shellfish Immunol.">
        <title>Early steps in the European eel (Anguilla anguilla)-Vibrio vulnificus interaction in the gills: Role of the RtxA13 toxin.</title>
        <authorList>
            <person name="Callol A."/>
            <person name="Pajuelo D."/>
            <person name="Ebbesson L."/>
            <person name="Teles M."/>
            <person name="MacKenzie S."/>
            <person name="Amaro C."/>
        </authorList>
    </citation>
    <scope>NUCLEOTIDE SEQUENCE</scope>
</reference>